<dbReference type="GO" id="GO:0051287">
    <property type="term" value="F:NAD binding"/>
    <property type="evidence" value="ECO:0007669"/>
    <property type="project" value="InterPro"/>
</dbReference>
<dbReference type="SUPFAM" id="SSF51735">
    <property type="entry name" value="NAD(P)-binding Rossmann-fold domains"/>
    <property type="match status" value="1"/>
</dbReference>
<dbReference type="NCBIfam" id="NF000942">
    <property type="entry name" value="PRK00094.1-4"/>
    <property type="match status" value="1"/>
</dbReference>
<dbReference type="GO" id="GO:0005829">
    <property type="term" value="C:cytosol"/>
    <property type="evidence" value="ECO:0007669"/>
    <property type="project" value="TreeGrafter"/>
</dbReference>
<dbReference type="InterPro" id="IPR013328">
    <property type="entry name" value="6PGD_dom2"/>
</dbReference>
<evidence type="ECO:0000256" key="10">
    <source>
        <dbReference type="ARBA" id="ARBA00066687"/>
    </source>
</evidence>
<feature type="binding site" evidence="13">
    <location>
        <position position="280"/>
    </location>
    <ligand>
        <name>NADPH</name>
        <dbReference type="ChEBI" id="CHEBI:57783"/>
    </ligand>
</feature>
<comment type="catalytic activity">
    <reaction evidence="13">
        <text>sn-glycerol 3-phosphate + NAD(+) = dihydroxyacetone phosphate + NADH + H(+)</text>
        <dbReference type="Rhea" id="RHEA:11092"/>
        <dbReference type="ChEBI" id="CHEBI:15378"/>
        <dbReference type="ChEBI" id="CHEBI:57540"/>
        <dbReference type="ChEBI" id="CHEBI:57597"/>
        <dbReference type="ChEBI" id="CHEBI:57642"/>
        <dbReference type="ChEBI" id="CHEBI:57945"/>
        <dbReference type="EC" id="1.1.1.94"/>
    </reaction>
</comment>
<comment type="subcellular location">
    <subcellularLocation>
        <location evidence="13">Cytoplasm</location>
    </subcellularLocation>
</comment>
<dbReference type="PANTHER" id="PTHR11728:SF1">
    <property type="entry name" value="GLYCEROL-3-PHOSPHATE DEHYDROGENASE [NAD(+)] 2, CHLOROPLASTIC"/>
    <property type="match status" value="1"/>
</dbReference>
<evidence type="ECO:0000259" key="19">
    <source>
        <dbReference type="Pfam" id="PF07479"/>
    </source>
</evidence>
<feature type="binding site" evidence="13">
    <location>
        <position position="105"/>
    </location>
    <ligand>
        <name>sn-glycerol 3-phosphate</name>
        <dbReference type="ChEBI" id="CHEBI:57597"/>
    </ligand>
</feature>
<reference evidence="21" key="2">
    <citation type="submission" date="2013-07" db="EMBL/GenBank/DDBJ databases">
        <authorList>
            <person name="Morais-Silva F.O."/>
            <person name="Rezende A.M."/>
            <person name="Pimentel C."/>
            <person name="Resende D.M."/>
            <person name="Santos C.I."/>
            <person name="Clemente C."/>
            <person name="de Oliveira L.M."/>
            <person name="da Silva S.M."/>
            <person name="Costa D.A."/>
            <person name="Varela-Raposo A."/>
            <person name="Horacio E.C.A."/>
            <person name="Matos M."/>
            <person name="Flores O."/>
            <person name="Ruiz J.C."/>
            <person name="Rodrigues-Pousada C."/>
        </authorList>
    </citation>
    <scope>NUCLEOTIDE SEQUENCE [LARGE SCALE GENOMIC DNA]</scope>
    <source>
        <strain evidence="21">ATCC 19364 / DSM 1382 / NCIMB 9332 / VKM B-1759</strain>
    </source>
</reference>
<feature type="binding site" evidence="13">
    <location>
        <position position="10"/>
    </location>
    <ligand>
        <name>NADPH</name>
        <dbReference type="ChEBI" id="CHEBI:57783"/>
    </ligand>
</feature>
<feature type="binding site" evidence="15">
    <location>
        <position position="105"/>
    </location>
    <ligand>
        <name>substrate</name>
    </ligand>
</feature>
<evidence type="ECO:0000256" key="16">
    <source>
        <dbReference type="PIRSR" id="PIRSR000114-3"/>
    </source>
</evidence>
<evidence type="ECO:0000256" key="17">
    <source>
        <dbReference type="RuleBase" id="RU000437"/>
    </source>
</evidence>
<dbReference type="GO" id="GO:0046168">
    <property type="term" value="P:glycerol-3-phosphate catabolic process"/>
    <property type="evidence" value="ECO:0007669"/>
    <property type="project" value="InterPro"/>
</dbReference>
<dbReference type="InterPro" id="IPR036291">
    <property type="entry name" value="NAD(P)-bd_dom_sf"/>
</dbReference>
<evidence type="ECO:0000256" key="2">
    <source>
        <dbReference type="ARBA" id="ARBA00022516"/>
    </source>
</evidence>
<feature type="binding site" evidence="13">
    <location>
        <position position="278"/>
    </location>
    <ligand>
        <name>NADPH</name>
        <dbReference type="ChEBI" id="CHEBI:57783"/>
    </ligand>
</feature>
<feature type="binding site" evidence="13">
    <location>
        <position position="243"/>
    </location>
    <ligand>
        <name>sn-glycerol 3-phosphate</name>
        <dbReference type="ChEBI" id="CHEBI:57597"/>
    </ligand>
</feature>
<dbReference type="HAMAP" id="MF_00394">
    <property type="entry name" value="NAD_Glyc3P_dehydrog"/>
    <property type="match status" value="1"/>
</dbReference>
<keyword evidence="4 13" id="KW-0560">Oxidoreductase</keyword>
<keyword evidence="5 13" id="KW-0520">NAD</keyword>
<evidence type="ECO:0000256" key="6">
    <source>
        <dbReference type="ARBA" id="ARBA00023098"/>
    </source>
</evidence>
<dbReference type="GO" id="GO:0046167">
    <property type="term" value="P:glycerol-3-phosphate biosynthetic process"/>
    <property type="evidence" value="ECO:0007669"/>
    <property type="project" value="UniProtKB-UniRule"/>
</dbReference>
<evidence type="ECO:0000256" key="12">
    <source>
        <dbReference type="ARBA" id="ARBA00080511"/>
    </source>
</evidence>
<feature type="binding site" evidence="13">
    <location>
        <position position="137"/>
    </location>
    <ligand>
        <name>sn-glycerol 3-phosphate</name>
        <dbReference type="ChEBI" id="CHEBI:57597"/>
    </ligand>
</feature>
<dbReference type="InterPro" id="IPR006109">
    <property type="entry name" value="G3P_DH_NAD-dep_C"/>
</dbReference>
<keyword evidence="13" id="KW-0963">Cytoplasm</keyword>
<comment type="catalytic activity">
    <reaction evidence="9">
        <text>sn-glycerol 3-phosphate + NADP(+) = dihydroxyacetone phosphate + NADPH + H(+)</text>
        <dbReference type="Rhea" id="RHEA:11096"/>
        <dbReference type="ChEBI" id="CHEBI:15378"/>
        <dbReference type="ChEBI" id="CHEBI:57597"/>
        <dbReference type="ChEBI" id="CHEBI:57642"/>
        <dbReference type="ChEBI" id="CHEBI:57783"/>
        <dbReference type="ChEBI" id="CHEBI:58349"/>
        <dbReference type="EC" id="1.1.1.94"/>
    </reaction>
    <physiologicalReaction direction="right-to-left" evidence="9">
        <dbReference type="Rhea" id="RHEA:11098"/>
    </physiologicalReaction>
</comment>
<feature type="binding site" evidence="13">
    <location>
        <position position="135"/>
    </location>
    <ligand>
        <name>sn-glycerol 3-phosphate</name>
        <dbReference type="ChEBI" id="CHEBI:57597"/>
    </ligand>
</feature>
<dbReference type="InterPro" id="IPR006168">
    <property type="entry name" value="G3P_DH_NAD-dep"/>
</dbReference>
<keyword evidence="6 13" id="KW-0443">Lipid metabolism</keyword>
<dbReference type="EMBL" id="CP006585">
    <property type="protein sequence ID" value="AGW13236.1"/>
    <property type="molecule type" value="Genomic_DNA"/>
</dbReference>
<evidence type="ECO:0000313" key="21">
    <source>
        <dbReference type="Proteomes" id="UP000016587"/>
    </source>
</evidence>
<evidence type="ECO:0000256" key="11">
    <source>
        <dbReference type="ARBA" id="ARBA00069372"/>
    </source>
</evidence>
<sequence length="330" mass="34893">MRITVLGGGSWGTALAGLFAGQGRETTLWIREPELASRMRQTRVNDVYLPGIILPDALRIEHDLPRALVGSGVQVLAIPCQFSREFLEQARPHLPMRPVVVCASKGIEVAHLATMGQVVEEALAGLTPIFAILSGPSFAMEVAKGLPTAVAMGCANDAIARELQGLLTGPMFRIYTNPDVRGVELGGALKNVMAIAVGMLDGLEAGLDARAALITRGLAEMSRLGVAMGAQERTFMGLAGLGDLVLTCTGELSRNRAVGLELGRGKALAEILGSRKTVAEGVATTRSMFQLGQQHGVDLPIAAAVHAVLYENAPVRETLSRLMARNLKSE</sequence>
<comment type="function">
    <text evidence="13">Catalyzes the reduction of the glycolytic intermediate dihydroxyacetone phosphate (DHAP) to sn-glycerol 3-phosphate (G3P), the key precursor for phospholipid synthesis.</text>
</comment>
<evidence type="ECO:0000256" key="15">
    <source>
        <dbReference type="PIRSR" id="PIRSR000114-2"/>
    </source>
</evidence>
<feature type="binding site" evidence="16">
    <location>
        <position position="254"/>
    </location>
    <ligand>
        <name>NAD(+)</name>
        <dbReference type="ChEBI" id="CHEBI:57540"/>
    </ligand>
</feature>
<dbReference type="InterPro" id="IPR011128">
    <property type="entry name" value="G3P_DH_NAD-dep_N"/>
</dbReference>
<comment type="pathway">
    <text evidence="13">Membrane lipid metabolism; glycerophospholipid metabolism.</text>
</comment>
<feature type="binding site" evidence="16">
    <location>
        <position position="82"/>
    </location>
    <ligand>
        <name>NAD(+)</name>
        <dbReference type="ChEBI" id="CHEBI:57540"/>
    </ligand>
</feature>
<name>T2GAT7_MEGG1</name>
<feature type="binding site" evidence="13">
    <location>
        <position position="139"/>
    </location>
    <ligand>
        <name>NADPH</name>
        <dbReference type="ChEBI" id="CHEBI:57783"/>
    </ligand>
</feature>
<feature type="binding site" evidence="13">
    <location>
        <position position="254"/>
    </location>
    <ligand>
        <name>sn-glycerol 3-phosphate</name>
        <dbReference type="ChEBI" id="CHEBI:57597"/>
    </ligand>
</feature>
<evidence type="ECO:0000259" key="18">
    <source>
        <dbReference type="Pfam" id="PF01210"/>
    </source>
</evidence>
<reference evidence="20 21" key="1">
    <citation type="journal article" date="2013" name="J. Bacteriol.">
        <title>Roles of HynAB and Ech, the only two hydrogenases found in the model sulfate reducer Desulfovibrio gigas.</title>
        <authorList>
            <person name="Morais-Silva F.O."/>
            <person name="Santos C.I."/>
            <person name="Rodrigues R."/>
            <person name="Pereira I.A."/>
            <person name="Rodrigues-Pousada C."/>
        </authorList>
    </citation>
    <scope>NUCLEOTIDE SEQUENCE [LARGE SCALE GENOMIC DNA]</scope>
    <source>
        <strain evidence="21">ATCC 19364 / DSM 1382 / NCIMB 9332 / VKM B-1759</strain>
    </source>
</reference>
<dbReference type="GO" id="GO:0005975">
    <property type="term" value="P:carbohydrate metabolic process"/>
    <property type="evidence" value="ECO:0007669"/>
    <property type="project" value="InterPro"/>
</dbReference>
<dbReference type="PATRIC" id="fig|1121448.10.peg.1385"/>
<organism evidence="20 21">
    <name type="scientific">Megalodesulfovibrio gigas (strain ATCC 19364 / DSM 1382 / NCIMB 9332 / VKM B-1759)</name>
    <name type="common">Desulfovibrio gigas</name>
    <dbReference type="NCBI Taxonomy" id="1121448"/>
    <lineage>
        <taxon>Bacteria</taxon>
        <taxon>Pseudomonadati</taxon>
        <taxon>Thermodesulfobacteriota</taxon>
        <taxon>Desulfovibrionia</taxon>
        <taxon>Desulfovibrionales</taxon>
        <taxon>Desulfovibrionaceae</taxon>
        <taxon>Megalodesulfovibrio</taxon>
    </lineage>
</organism>
<feature type="binding site" evidence="16">
    <location>
        <begin position="7"/>
        <end position="12"/>
    </location>
    <ligand>
        <name>NAD(+)</name>
        <dbReference type="ChEBI" id="CHEBI:57540"/>
    </ligand>
</feature>
<evidence type="ECO:0000256" key="5">
    <source>
        <dbReference type="ARBA" id="ARBA00023027"/>
    </source>
</evidence>
<dbReference type="NCBIfam" id="NF000940">
    <property type="entry name" value="PRK00094.1-2"/>
    <property type="match status" value="1"/>
</dbReference>
<accession>T2GAT7</accession>
<dbReference type="GO" id="GO:0141152">
    <property type="term" value="F:glycerol-3-phosphate dehydrogenase (NAD+) activity"/>
    <property type="evidence" value="ECO:0007669"/>
    <property type="project" value="RHEA"/>
</dbReference>
<evidence type="ECO:0000256" key="4">
    <source>
        <dbReference type="ARBA" id="ARBA00023002"/>
    </source>
</evidence>
<dbReference type="eggNOG" id="COG0240">
    <property type="taxonomic scope" value="Bacteria"/>
</dbReference>
<feature type="binding site" evidence="13">
    <location>
        <position position="254"/>
    </location>
    <ligand>
        <name>NADPH</name>
        <dbReference type="ChEBI" id="CHEBI:57783"/>
    </ligand>
</feature>
<dbReference type="KEGG" id="dgg:DGI_1390"/>
<evidence type="ECO:0000256" key="9">
    <source>
        <dbReference type="ARBA" id="ARBA00052716"/>
    </source>
</evidence>
<dbReference type="RefSeq" id="WP_021760033.1">
    <property type="nucleotide sequence ID" value="NC_022444.1"/>
</dbReference>
<feature type="binding site" evidence="13">
    <location>
        <position position="31"/>
    </location>
    <ligand>
        <name>NADPH</name>
        <dbReference type="ChEBI" id="CHEBI:57783"/>
    </ligand>
</feature>
<dbReference type="FunFam" id="3.40.50.720:FF:000019">
    <property type="entry name" value="Glycerol-3-phosphate dehydrogenase [NAD(P)+]"/>
    <property type="match status" value="1"/>
</dbReference>
<evidence type="ECO:0000256" key="8">
    <source>
        <dbReference type="ARBA" id="ARBA00023264"/>
    </source>
</evidence>
<feature type="binding site" evidence="15">
    <location>
        <begin position="254"/>
        <end position="255"/>
    </location>
    <ligand>
        <name>substrate</name>
    </ligand>
</feature>
<feature type="active site" description="Proton acceptor" evidence="13 14">
    <location>
        <position position="190"/>
    </location>
</feature>
<dbReference type="PANTHER" id="PTHR11728">
    <property type="entry name" value="GLYCEROL-3-PHOSPHATE DEHYDROGENASE"/>
    <property type="match status" value="1"/>
</dbReference>
<dbReference type="OrthoDB" id="9812273at2"/>
<comment type="similarity">
    <text evidence="1 13 17">Belongs to the NAD-dependent glycerol-3-phosphate dehydrogenase family.</text>
</comment>
<feature type="binding site" evidence="13">
    <location>
        <position position="105"/>
    </location>
    <ligand>
        <name>NADPH</name>
        <dbReference type="ChEBI" id="CHEBI:57783"/>
    </ligand>
</feature>
<keyword evidence="8 13" id="KW-1208">Phospholipid metabolism</keyword>
<feature type="binding site" evidence="13">
    <location>
        <position position="48"/>
    </location>
    <ligand>
        <name>NADPH</name>
        <dbReference type="ChEBI" id="CHEBI:57783"/>
    </ligand>
</feature>
<dbReference type="UniPathway" id="UPA00940"/>
<keyword evidence="21" id="KW-1185">Reference proteome</keyword>
<dbReference type="FunFam" id="1.10.1040.10:FF:000001">
    <property type="entry name" value="Glycerol-3-phosphate dehydrogenase [NAD(P)+]"/>
    <property type="match status" value="1"/>
</dbReference>
<dbReference type="Pfam" id="PF07479">
    <property type="entry name" value="NAD_Gly3P_dh_C"/>
    <property type="match status" value="1"/>
</dbReference>
<protein>
    <recommendedName>
        <fullName evidence="11 13">Glycerol-3-phosphate dehydrogenase [NAD(P)+]</fullName>
        <ecNumber evidence="10 13">1.1.1.94</ecNumber>
    </recommendedName>
    <alternativeName>
        <fullName evidence="13">NAD(P)(+)-dependent glycerol-3-phosphate dehydrogenase</fullName>
    </alternativeName>
    <alternativeName>
        <fullName evidence="12 13">NAD(P)H-dependent dihydroxyacetone-phosphate reductase</fullName>
    </alternativeName>
</protein>
<dbReference type="EC" id="1.1.1.94" evidence="10 13"/>
<dbReference type="AlphaFoldDB" id="T2GAT7"/>
<feature type="binding site" evidence="13">
    <location>
        <position position="11"/>
    </location>
    <ligand>
        <name>NADPH</name>
        <dbReference type="ChEBI" id="CHEBI:57783"/>
    </ligand>
</feature>
<keyword evidence="3 13" id="KW-0521">NADP</keyword>
<proteinExistence type="inferred from homology"/>
<feature type="binding site" evidence="13">
    <location>
        <position position="190"/>
    </location>
    <ligand>
        <name>sn-glycerol 3-phosphate</name>
        <dbReference type="ChEBI" id="CHEBI:57597"/>
    </ligand>
</feature>
<dbReference type="STRING" id="1121448.DGI_1390"/>
<dbReference type="InterPro" id="IPR008927">
    <property type="entry name" value="6-PGluconate_DH-like_C_sf"/>
</dbReference>
<keyword evidence="2 13" id="KW-0444">Lipid biosynthesis</keyword>
<dbReference type="GO" id="GO:0006650">
    <property type="term" value="P:glycerophospholipid metabolic process"/>
    <property type="evidence" value="ECO:0007669"/>
    <property type="project" value="UniProtKB-UniRule"/>
</dbReference>
<dbReference type="PRINTS" id="PR00077">
    <property type="entry name" value="GPDHDRGNASE"/>
</dbReference>
<dbReference type="PIRSF" id="PIRSF000114">
    <property type="entry name" value="Glycerol-3-P_dh"/>
    <property type="match status" value="1"/>
</dbReference>
<keyword evidence="13" id="KW-0547">Nucleotide-binding</keyword>
<feature type="binding site" evidence="13">
    <location>
        <position position="255"/>
    </location>
    <ligand>
        <name>sn-glycerol 3-phosphate</name>
        <dbReference type="ChEBI" id="CHEBI:57597"/>
    </ligand>
</feature>
<evidence type="ECO:0000256" key="14">
    <source>
        <dbReference type="PIRSR" id="PIRSR000114-1"/>
    </source>
</evidence>
<dbReference type="GO" id="GO:0008654">
    <property type="term" value="P:phospholipid biosynthetic process"/>
    <property type="evidence" value="ECO:0007669"/>
    <property type="project" value="UniProtKB-KW"/>
</dbReference>
<feature type="binding site" evidence="13">
    <location>
        <position position="253"/>
    </location>
    <ligand>
        <name>sn-glycerol 3-phosphate</name>
        <dbReference type="ChEBI" id="CHEBI:57597"/>
    </ligand>
</feature>
<feature type="domain" description="Glycerol-3-phosphate dehydrogenase NAD-dependent C-terminal" evidence="19">
    <location>
        <begin position="179"/>
        <end position="319"/>
    </location>
</feature>
<dbReference type="SUPFAM" id="SSF48179">
    <property type="entry name" value="6-phosphogluconate dehydrogenase C-terminal domain-like"/>
    <property type="match status" value="1"/>
</dbReference>
<evidence type="ECO:0000313" key="20">
    <source>
        <dbReference type="EMBL" id="AGW13236.1"/>
    </source>
</evidence>
<evidence type="ECO:0000256" key="13">
    <source>
        <dbReference type="HAMAP-Rule" id="MF_00394"/>
    </source>
</evidence>
<dbReference type="Gene3D" id="1.10.1040.10">
    <property type="entry name" value="N-(1-d-carboxylethyl)-l-norvaline Dehydrogenase, domain 2"/>
    <property type="match status" value="1"/>
</dbReference>
<dbReference type="Gene3D" id="3.40.50.720">
    <property type="entry name" value="NAD(P)-binding Rossmann-like Domain"/>
    <property type="match status" value="1"/>
</dbReference>
<evidence type="ECO:0000256" key="1">
    <source>
        <dbReference type="ARBA" id="ARBA00011009"/>
    </source>
</evidence>
<evidence type="ECO:0000256" key="3">
    <source>
        <dbReference type="ARBA" id="ARBA00022857"/>
    </source>
</evidence>
<feature type="binding site" evidence="16">
    <location>
        <position position="139"/>
    </location>
    <ligand>
        <name>NAD(+)</name>
        <dbReference type="ChEBI" id="CHEBI:57540"/>
    </ligand>
</feature>
<feature type="domain" description="Glycerol-3-phosphate dehydrogenase NAD-dependent N-terminal" evidence="18">
    <location>
        <begin position="3"/>
        <end position="158"/>
    </location>
</feature>
<dbReference type="GO" id="GO:0141153">
    <property type="term" value="F:glycerol-3-phosphate dehydrogenase (NADP+) activity"/>
    <property type="evidence" value="ECO:0007669"/>
    <property type="project" value="RHEA"/>
</dbReference>
<gene>
    <name evidence="13" type="primary">gpsA</name>
    <name evidence="20" type="ORF">DGI_1390</name>
</gene>
<keyword evidence="7 13" id="KW-0594">Phospholipid biosynthesis</keyword>
<dbReference type="HOGENOM" id="CLU_033449_0_2_7"/>
<dbReference type="Pfam" id="PF01210">
    <property type="entry name" value="NAD_Gly3P_dh_N"/>
    <property type="match status" value="1"/>
</dbReference>
<comment type="caution">
    <text evidence="13">Lacks conserved residue(s) required for the propagation of feature annotation.</text>
</comment>
<dbReference type="PROSITE" id="PS00957">
    <property type="entry name" value="NAD_G3PDH"/>
    <property type="match status" value="1"/>
</dbReference>
<dbReference type="Proteomes" id="UP000016587">
    <property type="component" value="Chromosome"/>
</dbReference>
<evidence type="ECO:0000256" key="7">
    <source>
        <dbReference type="ARBA" id="ARBA00023209"/>
    </source>
</evidence>